<sequence length="117" mass="12041">MPLPTTAIAGAFLTAMRAVAPARGAALLEVPNPDGVTASGPPAYACTAAIVRQRRARDTSGGFAVVGRAVISTVDLPVIPEPTHTLVTTHPVTGDPVRWTITAVKDQPGCYAVEVAR</sequence>
<dbReference type="InParanoid" id="W0RM28"/>
<gene>
    <name evidence="1" type="ORF">J421_4594</name>
    <name evidence="2" type="ORF">J421_4662</name>
</gene>
<dbReference type="Proteomes" id="UP000019151">
    <property type="component" value="Plasmid 1"/>
</dbReference>
<protein>
    <submittedName>
        <fullName evidence="1">Uncharacterized protein</fullName>
    </submittedName>
</protein>
<dbReference type="EMBL" id="CP007129">
    <property type="protein sequence ID" value="AHG92129.1"/>
    <property type="molecule type" value="Genomic_DNA"/>
</dbReference>
<proteinExistence type="predicted"/>
<dbReference type="EMBL" id="CP007129">
    <property type="protein sequence ID" value="AHG92197.1"/>
    <property type="molecule type" value="Genomic_DNA"/>
</dbReference>
<evidence type="ECO:0000313" key="1">
    <source>
        <dbReference type="EMBL" id="AHG92129.1"/>
    </source>
</evidence>
<dbReference type="KEGG" id="gba:J421_4594"/>
<evidence type="ECO:0000313" key="2">
    <source>
        <dbReference type="EMBL" id="AHG92197.1"/>
    </source>
</evidence>
<organism evidence="1 3">
    <name type="scientific">Gemmatirosa kalamazoonensis</name>
    <dbReference type="NCBI Taxonomy" id="861299"/>
    <lineage>
        <taxon>Bacteria</taxon>
        <taxon>Pseudomonadati</taxon>
        <taxon>Gemmatimonadota</taxon>
        <taxon>Gemmatimonadia</taxon>
        <taxon>Gemmatimonadales</taxon>
        <taxon>Gemmatimonadaceae</taxon>
        <taxon>Gemmatirosa</taxon>
    </lineage>
</organism>
<dbReference type="AlphaFoldDB" id="W0RM28"/>
<dbReference type="HOGENOM" id="CLU_2081429_0_0_0"/>
<evidence type="ECO:0000313" key="3">
    <source>
        <dbReference type="Proteomes" id="UP000019151"/>
    </source>
</evidence>
<reference evidence="1" key="1">
    <citation type="submission" date="2013-12" db="EMBL/GenBank/DDBJ databases">
        <authorList>
            <person name="DeBruyn J.M."/>
            <person name="Radosevich M."/>
            <person name="Wommack K.Eric."/>
            <person name="Polson S."/>
            <person name="Hauser L.J."/>
            <person name="Fawaz M.N."/>
            <person name="Korlach J."/>
            <person name="Tsai Y.-C."/>
        </authorList>
    </citation>
    <scope>NUCLEOTIDE SEQUENCE</scope>
    <source>
        <strain evidence="1">KBS708</strain>
        <plasmid evidence="1">1</plasmid>
    </source>
</reference>
<geneLocation type="plasmid" evidence="1 3">
    <name>1</name>
</geneLocation>
<dbReference type="RefSeq" id="WP_025413551.1">
    <property type="nucleotide sequence ID" value="NZ_CP007129.1"/>
</dbReference>
<keyword evidence="1" id="KW-0614">Plasmid</keyword>
<name>W0RM28_9BACT</name>
<keyword evidence="3" id="KW-1185">Reference proteome</keyword>
<reference evidence="1 3" key="2">
    <citation type="journal article" date="2014" name="Genome Announc.">
        <title>Genome Sequence and Methylome of Soil Bacterium Gemmatirosa kalamazoonensis KBS708T, a Member of the Rarely Cultivated Gemmatimonadetes Phylum.</title>
        <authorList>
            <person name="Debruyn J.M."/>
            <person name="Radosevich M."/>
            <person name="Wommack K.E."/>
            <person name="Polson S.W."/>
            <person name="Hauser L.J."/>
            <person name="Fawaz M.N."/>
            <person name="Korlach J."/>
            <person name="Tsai Y.C."/>
        </authorList>
    </citation>
    <scope>NUCLEOTIDE SEQUENCE [LARGE SCALE GENOMIC DNA]</scope>
    <source>
        <strain evidence="1 3">KBS708</strain>
        <plasmid evidence="1">1</plasmid>
        <plasmid evidence="3">Plasmid 1</plasmid>
    </source>
</reference>
<accession>W0RM28</accession>
<dbReference type="KEGG" id="gba:J421_4662"/>